<dbReference type="CDD" id="cd06849">
    <property type="entry name" value="lipoyl_domain"/>
    <property type="match status" value="1"/>
</dbReference>
<dbReference type="SUPFAM" id="SSF51230">
    <property type="entry name" value="Single hybrid motif"/>
    <property type="match status" value="1"/>
</dbReference>
<dbReference type="InterPro" id="IPR003016">
    <property type="entry name" value="2-oxoA_DH_lipoyl-BS"/>
</dbReference>
<dbReference type="NCBIfam" id="NF004309">
    <property type="entry name" value="PRK05704.1"/>
    <property type="match status" value="1"/>
</dbReference>
<dbReference type="UniPathway" id="UPA00868">
    <property type="reaction ID" value="UER00840"/>
</dbReference>
<dbReference type="InterPro" id="IPR011053">
    <property type="entry name" value="Single_hybrid_motif"/>
</dbReference>
<dbReference type="InterPro" id="IPR004167">
    <property type="entry name" value="PSBD"/>
</dbReference>
<comment type="pathway">
    <text evidence="2 12">Amino-acid degradation; L-lysine degradation via saccharopine pathway; glutaryl-CoA from L-lysine: step 6/6.</text>
</comment>
<sequence>MNNITVPAMGESITEGTIYKWHVKEGDSVNLGDVLLELETDKVNLEISAEQDGVLEKILRQEGDTVQIGEVIGRIQSGGEAASLGESSPKEPAQIENKKQQASEQKAAAVATMTRAAEPSAAADSASFLAASPSARKLARERGIDLEQVQDRDTKGRIYQENVRNHSESPSDKVNSSSNGQDKANKLSPPAVVAAKPELVENSKPTVRERMSRRRATIAKRLVEAQRTAAMLTTFNEVDMTAILDIRKRRKQAFQEKHDVGLGFMSFFTKAVVGALKKFPLLNAEIDGEDIVIKKYYDIGIAVSAKEGLVVPVVRDAERLGFAEIERTIGELAGKARTNTLNISELQGGTFTITNGGVFGSLLSTPILNTPQVGILGMHKIQLRPIAIDQERMENRPMMYIALSYDHRIVDGSEAVRFLVAVKEMLEDPESLLLEG</sequence>
<dbReference type="SUPFAM" id="SSF52777">
    <property type="entry name" value="CoA-dependent acyltransferases"/>
    <property type="match status" value="1"/>
</dbReference>
<comment type="function">
    <text evidence="1 12">E2 component of the 2-oxoglutarate dehydrogenase (OGDH) complex which catalyzes the second step in the conversion of 2-oxoglutarate to succinyl-CoA and CO(2).</text>
</comment>
<dbReference type="GO" id="GO:0004149">
    <property type="term" value="F:dihydrolipoyllysine-residue succinyltransferase activity"/>
    <property type="evidence" value="ECO:0007669"/>
    <property type="project" value="UniProtKB-UniRule"/>
</dbReference>
<comment type="caution">
    <text evidence="16">The sequence shown here is derived from an EMBL/GenBank/DDBJ whole genome shotgun (WGS) entry which is preliminary data.</text>
</comment>
<dbReference type="RefSeq" id="WP_068645946.1">
    <property type="nucleotide sequence ID" value="NZ_CP043611.1"/>
</dbReference>
<dbReference type="SUPFAM" id="SSF47005">
    <property type="entry name" value="Peripheral subunit-binding domain of 2-oxo acid dehydrogenase complex"/>
    <property type="match status" value="1"/>
</dbReference>
<evidence type="ECO:0000256" key="5">
    <source>
        <dbReference type="ARBA" id="ARBA00012945"/>
    </source>
</evidence>
<reference evidence="16 17" key="1">
    <citation type="submission" date="2016-03" db="EMBL/GenBank/DDBJ databases">
        <title>Draft genome sequence of Paenibacillus antarcticus CECT 5836.</title>
        <authorList>
            <person name="Shin S.-K."/>
            <person name="Yi H."/>
        </authorList>
    </citation>
    <scope>NUCLEOTIDE SEQUENCE [LARGE SCALE GENOMIC DNA]</scope>
    <source>
        <strain evidence="16 17">CECT 5836</strain>
    </source>
</reference>
<comment type="catalytic activity">
    <reaction evidence="11 12">
        <text>N(6)-[(R)-dihydrolipoyl]-L-lysyl-[protein] + succinyl-CoA = N(6)-[(R)-S(8)-succinyldihydrolipoyl]-L-lysyl-[protein] + CoA</text>
        <dbReference type="Rhea" id="RHEA:15213"/>
        <dbReference type="Rhea" id="RHEA-COMP:10475"/>
        <dbReference type="Rhea" id="RHEA-COMP:20092"/>
        <dbReference type="ChEBI" id="CHEBI:57287"/>
        <dbReference type="ChEBI" id="CHEBI:57292"/>
        <dbReference type="ChEBI" id="CHEBI:83100"/>
        <dbReference type="ChEBI" id="CHEBI:83120"/>
        <dbReference type="EC" id="2.3.1.61"/>
    </reaction>
</comment>
<dbReference type="InterPro" id="IPR036625">
    <property type="entry name" value="E3-bd_dom_sf"/>
</dbReference>
<accession>A0A168QWY9</accession>
<dbReference type="GO" id="GO:0005829">
    <property type="term" value="C:cytosol"/>
    <property type="evidence" value="ECO:0007669"/>
    <property type="project" value="TreeGrafter"/>
</dbReference>
<evidence type="ECO:0000256" key="12">
    <source>
        <dbReference type="RuleBase" id="RU361138"/>
    </source>
</evidence>
<feature type="compositionally biased region" description="Polar residues" evidence="13">
    <location>
        <begin position="172"/>
        <end position="182"/>
    </location>
</feature>
<dbReference type="GO" id="GO:0033512">
    <property type="term" value="P:L-lysine catabolic process to acetyl-CoA via saccharopine"/>
    <property type="evidence" value="ECO:0007669"/>
    <property type="project" value="UniProtKB-UniRule"/>
</dbReference>
<evidence type="ECO:0000256" key="10">
    <source>
        <dbReference type="ARBA" id="ARBA00023315"/>
    </source>
</evidence>
<keyword evidence="9 12" id="KW-0450">Lipoyl</keyword>
<keyword evidence="8 12" id="KW-0808">Transferase</keyword>
<dbReference type="InterPro" id="IPR006255">
    <property type="entry name" value="SucB"/>
</dbReference>
<evidence type="ECO:0000256" key="4">
    <source>
        <dbReference type="ARBA" id="ARBA00011666"/>
    </source>
</evidence>
<feature type="domain" description="Peripheral subunit-binding (PSBD)" evidence="15">
    <location>
        <begin position="130"/>
        <end position="167"/>
    </location>
</feature>
<comment type="cofactor">
    <cofactor evidence="12">
        <name>(R)-lipoate</name>
        <dbReference type="ChEBI" id="CHEBI:83088"/>
    </cofactor>
    <text evidence="12">Binds 1 lipoyl cofactor covalently.</text>
</comment>
<dbReference type="Gene3D" id="2.40.50.100">
    <property type="match status" value="1"/>
</dbReference>
<feature type="compositionally biased region" description="Basic and acidic residues" evidence="13">
    <location>
        <begin position="141"/>
        <end position="171"/>
    </location>
</feature>
<gene>
    <name evidence="16" type="ORF">PBAT_01365</name>
</gene>
<dbReference type="Gene3D" id="4.10.320.10">
    <property type="entry name" value="E3-binding domain"/>
    <property type="match status" value="1"/>
</dbReference>
<dbReference type="AlphaFoldDB" id="A0A168QWY9"/>
<dbReference type="NCBIfam" id="TIGR01347">
    <property type="entry name" value="sucB"/>
    <property type="match status" value="1"/>
</dbReference>
<keyword evidence="17" id="KW-1185">Reference proteome</keyword>
<dbReference type="PANTHER" id="PTHR43416">
    <property type="entry name" value="DIHYDROLIPOYLLYSINE-RESIDUE SUCCINYLTRANSFERASE COMPONENT OF 2-OXOGLUTARATE DEHYDROGENASE COMPLEX, MITOCHONDRIAL-RELATED"/>
    <property type="match status" value="1"/>
</dbReference>
<evidence type="ECO:0000256" key="8">
    <source>
        <dbReference type="ARBA" id="ARBA00022679"/>
    </source>
</evidence>
<feature type="region of interest" description="Disordered" evidence="13">
    <location>
        <begin position="79"/>
        <end position="106"/>
    </location>
</feature>
<dbReference type="InterPro" id="IPR001078">
    <property type="entry name" value="2-oxoacid_DH_actylTfrase"/>
</dbReference>
<dbReference type="PROSITE" id="PS00189">
    <property type="entry name" value="LIPOYL"/>
    <property type="match status" value="1"/>
</dbReference>
<dbReference type="Proteomes" id="UP000077355">
    <property type="component" value="Unassembled WGS sequence"/>
</dbReference>
<evidence type="ECO:0000259" key="14">
    <source>
        <dbReference type="PROSITE" id="PS50968"/>
    </source>
</evidence>
<dbReference type="PROSITE" id="PS50968">
    <property type="entry name" value="BIOTINYL_LIPOYL"/>
    <property type="match status" value="1"/>
</dbReference>
<dbReference type="FunFam" id="3.30.559.10:FF:000007">
    <property type="entry name" value="Dihydrolipoamide acetyltransferase component of pyruvate dehydrogenase complex"/>
    <property type="match status" value="1"/>
</dbReference>
<evidence type="ECO:0000256" key="3">
    <source>
        <dbReference type="ARBA" id="ARBA00007317"/>
    </source>
</evidence>
<evidence type="ECO:0000259" key="15">
    <source>
        <dbReference type="PROSITE" id="PS51826"/>
    </source>
</evidence>
<dbReference type="InterPro" id="IPR050537">
    <property type="entry name" value="2-oxoacid_dehydrogenase"/>
</dbReference>
<dbReference type="Pfam" id="PF00198">
    <property type="entry name" value="2-oxoacid_dh"/>
    <property type="match status" value="1"/>
</dbReference>
<evidence type="ECO:0000256" key="2">
    <source>
        <dbReference type="ARBA" id="ARBA00005145"/>
    </source>
</evidence>
<keyword evidence="10 12" id="KW-0012">Acyltransferase</keyword>
<dbReference type="InterPro" id="IPR023213">
    <property type="entry name" value="CAT-like_dom_sf"/>
</dbReference>
<organism evidence="16 17">
    <name type="scientific">Paenibacillus antarcticus</name>
    <dbReference type="NCBI Taxonomy" id="253703"/>
    <lineage>
        <taxon>Bacteria</taxon>
        <taxon>Bacillati</taxon>
        <taxon>Bacillota</taxon>
        <taxon>Bacilli</taxon>
        <taxon>Bacillales</taxon>
        <taxon>Paenibacillaceae</taxon>
        <taxon>Paenibacillus</taxon>
    </lineage>
</organism>
<evidence type="ECO:0000256" key="13">
    <source>
        <dbReference type="SAM" id="MobiDB-lite"/>
    </source>
</evidence>
<dbReference type="EC" id="2.3.1.61" evidence="5 12"/>
<dbReference type="Gene3D" id="3.30.559.10">
    <property type="entry name" value="Chloramphenicol acetyltransferase-like domain"/>
    <property type="match status" value="1"/>
</dbReference>
<evidence type="ECO:0000256" key="1">
    <source>
        <dbReference type="ARBA" id="ARBA00004052"/>
    </source>
</evidence>
<proteinExistence type="inferred from homology"/>
<evidence type="ECO:0000256" key="6">
    <source>
        <dbReference type="ARBA" id="ARBA00019511"/>
    </source>
</evidence>
<name>A0A168QWY9_9BACL</name>
<dbReference type="PROSITE" id="PS51826">
    <property type="entry name" value="PSBD"/>
    <property type="match status" value="1"/>
</dbReference>
<dbReference type="PANTHER" id="PTHR43416:SF5">
    <property type="entry name" value="DIHYDROLIPOYLLYSINE-RESIDUE SUCCINYLTRANSFERASE COMPONENT OF 2-OXOGLUTARATE DEHYDROGENASE COMPLEX, MITOCHONDRIAL"/>
    <property type="match status" value="1"/>
</dbReference>
<evidence type="ECO:0000313" key="17">
    <source>
        <dbReference type="Proteomes" id="UP000077355"/>
    </source>
</evidence>
<dbReference type="EMBL" id="LVJI01000001">
    <property type="protein sequence ID" value="OAB48313.1"/>
    <property type="molecule type" value="Genomic_DNA"/>
</dbReference>
<dbReference type="GO" id="GO:0006099">
    <property type="term" value="P:tricarboxylic acid cycle"/>
    <property type="evidence" value="ECO:0007669"/>
    <property type="project" value="UniProtKB-UniRule"/>
</dbReference>
<dbReference type="GO" id="GO:0045252">
    <property type="term" value="C:oxoglutarate dehydrogenase complex"/>
    <property type="evidence" value="ECO:0007669"/>
    <property type="project" value="UniProtKB-UniRule"/>
</dbReference>
<dbReference type="Pfam" id="PF02817">
    <property type="entry name" value="E3_binding"/>
    <property type="match status" value="1"/>
</dbReference>
<evidence type="ECO:0000256" key="11">
    <source>
        <dbReference type="ARBA" id="ARBA00052761"/>
    </source>
</evidence>
<evidence type="ECO:0000256" key="9">
    <source>
        <dbReference type="ARBA" id="ARBA00022823"/>
    </source>
</evidence>
<keyword evidence="7 12" id="KW-0816">Tricarboxylic acid cycle</keyword>
<protein>
    <recommendedName>
        <fullName evidence="6 12">Dihydrolipoyllysine-residue succinyltransferase component of 2-oxoglutarate dehydrogenase complex</fullName>
        <ecNumber evidence="5 12">2.3.1.61</ecNumber>
    </recommendedName>
    <alternativeName>
        <fullName evidence="12">2-oxoglutarate dehydrogenase complex component E2</fullName>
    </alternativeName>
</protein>
<dbReference type="InterPro" id="IPR000089">
    <property type="entry name" value="Biotin_lipoyl"/>
</dbReference>
<comment type="subunit">
    <text evidence="4">Forms a 24-polypeptide structural core with octahedral symmetry. Part of the 2-oxoglutarate dehydrogenase (OGDH) complex composed of E1 (2-oxoglutarate dehydrogenase), E2 (dihydrolipoamide succinyltransferase) and E3 (dihydrolipoamide dehydrogenase); the complex contains multiple copies of the three enzymatic components (E1, E2 and E3).</text>
</comment>
<comment type="similarity">
    <text evidence="3 12">Belongs to the 2-oxoacid dehydrogenase family.</text>
</comment>
<feature type="region of interest" description="Disordered" evidence="13">
    <location>
        <begin position="141"/>
        <end position="190"/>
    </location>
</feature>
<evidence type="ECO:0000313" key="16">
    <source>
        <dbReference type="EMBL" id="OAB48313.1"/>
    </source>
</evidence>
<evidence type="ECO:0000256" key="7">
    <source>
        <dbReference type="ARBA" id="ARBA00022532"/>
    </source>
</evidence>
<dbReference type="Pfam" id="PF00364">
    <property type="entry name" value="Biotin_lipoyl"/>
    <property type="match status" value="1"/>
</dbReference>
<feature type="domain" description="Lipoyl-binding" evidence="14">
    <location>
        <begin position="1"/>
        <end position="76"/>
    </location>
</feature>
<dbReference type="OrthoDB" id="9805770at2"/>